<feature type="non-terminal residue" evidence="1">
    <location>
        <position position="1"/>
    </location>
</feature>
<evidence type="ECO:0000313" key="1">
    <source>
        <dbReference type="EMBL" id="KPM74564.1"/>
    </source>
</evidence>
<accession>A0A0P7DTW3</accession>
<name>A0A0P7DTW3_9GAMM</name>
<dbReference type="Proteomes" id="UP000050378">
    <property type="component" value="Unassembled WGS sequence"/>
</dbReference>
<sequence length="61" mass="6661">VGVVSCVGIVVCPHAFSRSKLPVLLQVEVRAYGSVEPVLGGKMLIIAPFKVPNCYEVNKYW</sequence>
<dbReference type="AlphaFoldDB" id="A0A0P7DTW3"/>
<reference evidence="1 2" key="1">
    <citation type="submission" date="2015-09" db="EMBL/GenBank/DDBJ databases">
        <title>Draft Genome Sequence of Pseudoalteromonas lipolytica UCD-48B.</title>
        <authorList>
            <person name="Krusor M."/>
            <person name="Coil D.A."/>
            <person name="Lang J.M."/>
            <person name="Eisen J.A."/>
            <person name="Alexiev A."/>
        </authorList>
    </citation>
    <scope>NUCLEOTIDE SEQUENCE [LARGE SCALE GENOMIC DNA]</scope>
    <source>
        <strain evidence="1 2">UCD-48B</strain>
    </source>
</reference>
<comment type="caution">
    <text evidence="1">The sequence shown here is derived from an EMBL/GenBank/DDBJ whole genome shotgun (WGS) entry which is preliminary data.</text>
</comment>
<proteinExistence type="predicted"/>
<dbReference type="EMBL" id="LJTC01000061">
    <property type="protein sequence ID" value="KPM74564.1"/>
    <property type="molecule type" value="Genomic_DNA"/>
</dbReference>
<protein>
    <submittedName>
        <fullName evidence="1">Uncharacterized protein</fullName>
    </submittedName>
</protein>
<organism evidence="1 2">
    <name type="scientific">Pseudoalteromonas lipolytica</name>
    <dbReference type="NCBI Taxonomy" id="570156"/>
    <lineage>
        <taxon>Bacteria</taxon>
        <taxon>Pseudomonadati</taxon>
        <taxon>Pseudomonadota</taxon>
        <taxon>Gammaproteobacteria</taxon>
        <taxon>Alteromonadales</taxon>
        <taxon>Pseudoalteromonadaceae</taxon>
        <taxon>Pseudoalteromonas</taxon>
    </lineage>
</organism>
<gene>
    <name evidence="1" type="ORF">AOG27_21065</name>
</gene>
<evidence type="ECO:0000313" key="2">
    <source>
        <dbReference type="Proteomes" id="UP000050378"/>
    </source>
</evidence>
<dbReference type="PATRIC" id="fig|570156.3.peg.3553"/>